<feature type="signal peptide" evidence="1">
    <location>
        <begin position="1"/>
        <end position="27"/>
    </location>
</feature>
<protein>
    <recommendedName>
        <fullName evidence="4">Receptor L-domain domain-containing protein</fullName>
    </recommendedName>
</protein>
<accession>A0ABP7XD98</accession>
<feature type="chain" id="PRO_5046495514" description="Receptor L-domain domain-containing protein" evidence="1">
    <location>
        <begin position="28"/>
        <end position="383"/>
    </location>
</feature>
<evidence type="ECO:0008006" key="4">
    <source>
        <dbReference type="Google" id="ProtNLM"/>
    </source>
</evidence>
<evidence type="ECO:0000256" key="1">
    <source>
        <dbReference type="SAM" id="SignalP"/>
    </source>
</evidence>
<comment type="caution">
    <text evidence="2">The sequence shown here is derived from an EMBL/GenBank/DDBJ whole genome shotgun (WGS) entry which is preliminary data.</text>
</comment>
<dbReference type="Proteomes" id="UP001500459">
    <property type="component" value="Unassembled WGS sequence"/>
</dbReference>
<dbReference type="PROSITE" id="PS51257">
    <property type="entry name" value="PROKAR_LIPOPROTEIN"/>
    <property type="match status" value="1"/>
</dbReference>
<dbReference type="RefSeq" id="WP_344925034.1">
    <property type="nucleotide sequence ID" value="NZ_BAABCW010000002.1"/>
</dbReference>
<gene>
    <name evidence="2" type="ORF">GCM10022393_08330</name>
</gene>
<keyword evidence="1" id="KW-0732">Signal</keyword>
<proteinExistence type="predicted"/>
<sequence length="383" mass="42287">MNKKITKKHFYYYFLICVIFIVSSCSNDDDNQKAETKFSVGQLILSGDITDDEAKIKITESLNSDTQTLIIRNTTNLTTIEIPEITSLINLEVSNNQKLKQLYLYNITSISNTSVIEYNEVLQSIDFSKLEEVGAATISYNPLLQNILFTSLQSIYNELNIYVNASLQSISANNLSSAGLIRIGINEQLSTLEMNTLSVVDETLQINYNNTLKAISFPKLVSCNVGIGISLNENLGTVSFPVLTSVSNIDKPEVSYNGYFTITGGVSPSNITLPNLETAKNLTIGNDNLETLIIPKLNSCLRFVTYSDKILSSVELNSLQEFESLDFDDSTFSTDVMDSVLNQLVSITPSITNKTIQLSGEVSITGQEKIDLLMSNGNTITFK</sequence>
<reference evidence="3" key="1">
    <citation type="journal article" date="2019" name="Int. J. Syst. Evol. Microbiol.">
        <title>The Global Catalogue of Microorganisms (GCM) 10K type strain sequencing project: providing services to taxonomists for standard genome sequencing and annotation.</title>
        <authorList>
            <consortium name="The Broad Institute Genomics Platform"/>
            <consortium name="The Broad Institute Genome Sequencing Center for Infectious Disease"/>
            <person name="Wu L."/>
            <person name="Ma J."/>
        </authorList>
    </citation>
    <scope>NUCLEOTIDE SEQUENCE [LARGE SCALE GENOMIC DNA]</scope>
    <source>
        <strain evidence="3">JCM 17106</strain>
    </source>
</reference>
<name>A0ABP7XD98_9FLAO</name>
<evidence type="ECO:0000313" key="3">
    <source>
        <dbReference type="Proteomes" id="UP001500459"/>
    </source>
</evidence>
<evidence type="ECO:0000313" key="2">
    <source>
        <dbReference type="EMBL" id="GAA4110950.1"/>
    </source>
</evidence>
<dbReference type="EMBL" id="BAABCW010000002">
    <property type="protein sequence ID" value="GAA4110950.1"/>
    <property type="molecule type" value="Genomic_DNA"/>
</dbReference>
<organism evidence="2 3">
    <name type="scientific">Aquimarina addita</name>
    <dbReference type="NCBI Taxonomy" id="870485"/>
    <lineage>
        <taxon>Bacteria</taxon>
        <taxon>Pseudomonadati</taxon>
        <taxon>Bacteroidota</taxon>
        <taxon>Flavobacteriia</taxon>
        <taxon>Flavobacteriales</taxon>
        <taxon>Flavobacteriaceae</taxon>
        <taxon>Aquimarina</taxon>
    </lineage>
</organism>
<keyword evidence="3" id="KW-1185">Reference proteome</keyword>